<dbReference type="EMBL" id="CM017661">
    <property type="protein sequence ID" value="TYI48303.1"/>
    <property type="molecule type" value="Genomic_DNA"/>
</dbReference>
<name>A0A5D2S735_GOSMU</name>
<dbReference type="AlphaFoldDB" id="A0A5D2S735"/>
<reference evidence="1 2" key="1">
    <citation type="submission" date="2019-07" db="EMBL/GenBank/DDBJ databases">
        <title>WGS assembly of Gossypium mustelinum.</title>
        <authorList>
            <person name="Chen Z.J."/>
            <person name="Sreedasyam A."/>
            <person name="Ando A."/>
            <person name="Song Q."/>
            <person name="De L."/>
            <person name="Hulse-Kemp A."/>
            <person name="Ding M."/>
            <person name="Ye W."/>
            <person name="Kirkbride R."/>
            <person name="Jenkins J."/>
            <person name="Plott C."/>
            <person name="Lovell J."/>
            <person name="Lin Y.-M."/>
            <person name="Vaughn R."/>
            <person name="Liu B."/>
            <person name="Li W."/>
            <person name="Simpson S."/>
            <person name="Scheffler B."/>
            <person name="Saski C."/>
            <person name="Grover C."/>
            <person name="Hu G."/>
            <person name="Conover J."/>
            <person name="Carlson J."/>
            <person name="Shu S."/>
            <person name="Boston L."/>
            <person name="Williams M."/>
            <person name="Peterson D."/>
            <person name="Mcgee K."/>
            <person name="Jones D."/>
            <person name="Wendel J."/>
            <person name="Stelly D."/>
            <person name="Grimwood J."/>
            <person name="Schmutz J."/>
        </authorList>
    </citation>
    <scope>NUCLEOTIDE SEQUENCE [LARGE SCALE GENOMIC DNA]</scope>
    <source>
        <strain evidence="1">1408120.09</strain>
    </source>
</reference>
<keyword evidence="2" id="KW-1185">Reference proteome</keyword>
<dbReference type="Proteomes" id="UP000323597">
    <property type="component" value="Chromosome D13"/>
</dbReference>
<organism evidence="1 2">
    <name type="scientific">Gossypium mustelinum</name>
    <name type="common">Cotton</name>
    <name type="synonym">Gossypium caicoense</name>
    <dbReference type="NCBI Taxonomy" id="34275"/>
    <lineage>
        <taxon>Eukaryota</taxon>
        <taxon>Viridiplantae</taxon>
        <taxon>Streptophyta</taxon>
        <taxon>Embryophyta</taxon>
        <taxon>Tracheophyta</taxon>
        <taxon>Spermatophyta</taxon>
        <taxon>Magnoliopsida</taxon>
        <taxon>eudicotyledons</taxon>
        <taxon>Gunneridae</taxon>
        <taxon>Pentapetalae</taxon>
        <taxon>rosids</taxon>
        <taxon>malvids</taxon>
        <taxon>Malvales</taxon>
        <taxon>Malvaceae</taxon>
        <taxon>Malvoideae</taxon>
        <taxon>Gossypium</taxon>
    </lineage>
</organism>
<evidence type="ECO:0000313" key="1">
    <source>
        <dbReference type="EMBL" id="TYI48303.1"/>
    </source>
</evidence>
<gene>
    <name evidence="1" type="ORF">E1A91_D13G238300v1</name>
</gene>
<accession>A0A5D2S735</accession>
<sequence>MRVKIGTKLLTSKRFIFIMFLLMRRQVQMLNLLMKIEM</sequence>
<evidence type="ECO:0000313" key="2">
    <source>
        <dbReference type="Proteomes" id="UP000323597"/>
    </source>
</evidence>
<protein>
    <submittedName>
        <fullName evidence="1">Uncharacterized protein</fullName>
    </submittedName>
</protein>
<proteinExistence type="predicted"/>